<organism evidence="10 11">
    <name type="scientific">Crocodylus porosus</name>
    <name type="common">Saltwater crocodile</name>
    <name type="synonym">Estuarine crocodile</name>
    <dbReference type="NCBI Taxonomy" id="8502"/>
    <lineage>
        <taxon>Eukaryota</taxon>
        <taxon>Metazoa</taxon>
        <taxon>Chordata</taxon>
        <taxon>Craniata</taxon>
        <taxon>Vertebrata</taxon>
        <taxon>Euteleostomi</taxon>
        <taxon>Archelosauria</taxon>
        <taxon>Archosauria</taxon>
        <taxon>Crocodylia</taxon>
        <taxon>Longirostres</taxon>
        <taxon>Crocodylidae</taxon>
        <taxon>Crocodylus</taxon>
    </lineage>
</organism>
<evidence type="ECO:0000256" key="2">
    <source>
        <dbReference type="ARBA" id="ARBA00022857"/>
    </source>
</evidence>
<evidence type="ECO:0000259" key="9">
    <source>
        <dbReference type="Pfam" id="PF00248"/>
    </source>
</evidence>
<protein>
    <recommendedName>
        <fullName evidence="4">alcohol dehydrogenase (NADP(+))</fullName>
        <ecNumber evidence="4">1.1.1.2</ecNumber>
    </recommendedName>
    <alternativeName>
        <fullName evidence="5">S-nitroso-CoA reductase</fullName>
    </alternativeName>
</protein>
<dbReference type="Proteomes" id="UP000594220">
    <property type="component" value="Unplaced"/>
</dbReference>
<comment type="catalytic activity">
    <reaction evidence="7">
        <text>S-nitrosoglutathione + NADPH + H(+) = S-(hydroxysulfenamide)glutathione + NADP(+)</text>
        <dbReference type="Rhea" id="RHEA:63500"/>
        <dbReference type="ChEBI" id="CHEBI:15378"/>
        <dbReference type="ChEBI" id="CHEBI:57783"/>
        <dbReference type="ChEBI" id="CHEBI:58349"/>
        <dbReference type="ChEBI" id="CHEBI:145544"/>
        <dbReference type="ChEBI" id="CHEBI:229723"/>
    </reaction>
</comment>
<reference evidence="10" key="1">
    <citation type="submission" date="2025-08" db="UniProtKB">
        <authorList>
            <consortium name="Ensembl"/>
        </authorList>
    </citation>
    <scope>IDENTIFICATION</scope>
</reference>
<dbReference type="InterPro" id="IPR018170">
    <property type="entry name" value="Aldo/ket_reductase_CS"/>
</dbReference>
<dbReference type="EC" id="1.1.1.2" evidence="4"/>
<reference evidence="10" key="2">
    <citation type="submission" date="2025-09" db="UniProtKB">
        <authorList>
            <consortium name="Ensembl"/>
        </authorList>
    </citation>
    <scope>IDENTIFICATION</scope>
</reference>
<evidence type="ECO:0000256" key="7">
    <source>
        <dbReference type="ARBA" id="ARBA00048207"/>
    </source>
</evidence>
<dbReference type="PRINTS" id="PR00069">
    <property type="entry name" value="ALDKETRDTASE"/>
</dbReference>
<evidence type="ECO:0000256" key="4">
    <source>
        <dbReference type="ARBA" id="ARBA00024074"/>
    </source>
</evidence>
<dbReference type="Gene3D" id="3.20.20.100">
    <property type="entry name" value="NADP-dependent oxidoreductase domain"/>
    <property type="match status" value="1"/>
</dbReference>
<dbReference type="FunFam" id="3.20.20.100:FF:000006">
    <property type="entry name" value="Aldo-keto reductase family 1 member A1"/>
    <property type="match status" value="1"/>
</dbReference>
<evidence type="ECO:0000256" key="5">
    <source>
        <dbReference type="ARBA" id="ARBA00044808"/>
    </source>
</evidence>
<dbReference type="PANTHER" id="PTHR11732">
    <property type="entry name" value="ALDO/KETO REDUCTASE"/>
    <property type="match status" value="1"/>
</dbReference>
<dbReference type="GO" id="GO:0008106">
    <property type="term" value="F:alcohol dehydrogenase (NADP+) activity"/>
    <property type="evidence" value="ECO:0007669"/>
    <property type="project" value="UniProtKB-EC"/>
</dbReference>
<comment type="catalytic activity">
    <reaction evidence="8">
        <text>a primary alcohol + NADP(+) = an aldehyde + NADPH + H(+)</text>
        <dbReference type="Rhea" id="RHEA:15937"/>
        <dbReference type="ChEBI" id="CHEBI:15378"/>
        <dbReference type="ChEBI" id="CHEBI:15734"/>
        <dbReference type="ChEBI" id="CHEBI:17478"/>
        <dbReference type="ChEBI" id="CHEBI:57783"/>
        <dbReference type="ChEBI" id="CHEBI:58349"/>
        <dbReference type="EC" id="1.1.1.2"/>
    </reaction>
</comment>
<evidence type="ECO:0000313" key="10">
    <source>
        <dbReference type="Ensembl" id="ENSCPRP00005018888.1"/>
    </source>
</evidence>
<proteinExistence type="inferred from homology"/>
<evidence type="ECO:0000256" key="3">
    <source>
        <dbReference type="ARBA" id="ARBA00023002"/>
    </source>
</evidence>
<dbReference type="InterPro" id="IPR036812">
    <property type="entry name" value="NAD(P)_OxRdtase_dom_sf"/>
</dbReference>
<keyword evidence="3" id="KW-0560">Oxidoreductase</keyword>
<dbReference type="PROSITE" id="PS00798">
    <property type="entry name" value="ALDOKETO_REDUCTASE_1"/>
    <property type="match status" value="1"/>
</dbReference>
<sequence length="321" mass="35894">MHLRQVQGGDPPPLCDIGQAAAGVLNPVLGAALQEGCGKHGEVKFAIDAGYRLFDCAYMYQNESEVGDAIQEKIKEGAVTREDLFIISKLWCTFHEKSLVKEACQNTLTALKLDYLDLYLIHWPMGFKAGEELFPIGENGMMIPSNTHFLETWEAMEDLVEIGLVKAIGIANFNKNQIEQLLSKPDLKYKPANNQIESHPYLPQEELIKYCQSKGISVTAYCPLGSPQWPKPEDFSLLDDPQIKEIAAKHKKTSAQVVIRFQVQRNVSVIPKSVTPHHIEENLKVTCLPLFGAPGLPPPVWGAWPSWSISSYFSFWPFQLG</sequence>
<dbReference type="InterPro" id="IPR020471">
    <property type="entry name" value="AKR"/>
</dbReference>
<evidence type="ECO:0000256" key="1">
    <source>
        <dbReference type="ARBA" id="ARBA00007905"/>
    </source>
</evidence>
<evidence type="ECO:0000256" key="8">
    <source>
        <dbReference type="ARBA" id="ARBA00048262"/>
    </source>
</evidence>
<dbReference type="SUPFAM" id="SSF51430">
    <property type="entry name" value="NAD(P)-linked oxidoreductase"/>
    <property type="match status" value="1"/>
</dbReference>
<dbReference type="Ensembl" id="ENSCPRT00005022118.1">
    <property type="protein sequence ID" value="ENSCPRP00005018888.1"/>
    <property type="gene ID" value="ENSCPRG00005013054.1"/>
</dbReference>
<dbReference type="Pfam" id="PF00248">
    <property type="entry name" value="Aldo_ket_red"/>
    <property type="match status" value="1"/>
</dbReference>
<dbReference type="AlphaFoldDB" id="A0A7M4F2Z2"/>
<comment type="similarity">
    <text evidence="1">Belongs to the aldo/keto reductase family.</text>
</comment>
<evidence type="ECO:0000313" key="11">
    <source>
        <dbReference type="Proteomes" id="UP000594220"/>
    </source>
</evidence>
<name>A0A7M4F2Z2_CROPO</name>
<evidence type="ECO:0000256" key="6">
    <source>
        <dbReference type="ARBA" id="ARBA00047706"/>
    </source>
</evidence>
<keyword evidence="2" id="KW-0521">NADP</keyword>
<feature type="domain" description="NADP-dependent oxidoreductase" evidence="9">
    <location>
        <begin position="43"/>
        <end position="286"/>
    </location>
</feature>
<keyword evidence="11" id="KW-1185">Reference proteome</keyword>
<comment type="catalytic activity">
    <reaction evidence="6">
        <text>S-nitroso-CoA + NADPH + H(+) = sulfinamide-CoA + NADP(+)</text>
        <dbReference type="Rhea" id="RHEA:78375"/>
        <dbReference type="ChEBI" id="CHEBI:15378"/>
        <dbReference type="ChEBI" id="CHEBI:57783"/>
        <dbReference type="ChEBI" id="CHEBI:58349"/>
        <dbReference type="ChEBI" id="CHEBI:145546"/>
        <dbReference type="ChEBI" id="CHEBI:145548"/>
    </reaction>
    <physiologicalReaction direction="left-to-right" evidence="6">
        <dbReference type="Rhea" id="RHEA:78376"/>
    </physiologicalReaction>
</comment>
<accession>A0A7M4F2Z2</accession>
<dbReference type="GeneTree" id="ENSGT00940000153272"/>
<dbReference type="InterPro" id="IPR023210">
    <property type="entry name" value="NADP_OxRdtase_dom"/>
</dbReference>